<feature type="transmembrane region" description="Helical" evidence="10">
    <location>
        <begin position="61"/>
        <end position="82"/>
    </location>
</feature>
<feature type="transmembrane region" description="Helical" evidence="10">
    <location>
        <begin position="137"/>
        <end position="159"/>
    </location>
</feature>
<feature type="transmembrane region" description="Helical" evidence="10">
    <location>
        <begin position="444"/>
        <end position="467"/>
    </location>
</feature>
<keyword evidence="2 11" id="KW-0328">Glycosyltransferase</keyword>
<evidence type="ECO:0000313" key="11">
    <source>
        <dbReference type="EMBL" id="EME67419.1"/>
    </source>
</evidence>
<dbReference type="Pfam" id="PF26314">
    <property type="entry name" value="MptA_B_family"/>
    <property type="match status" value="1"/>
</dbReference>
<feature type="region of interest" description="Disordered" evidence="9">
    <location>
        <begin position="1"/>
        <end position="58"/>
    </location>
</feature>
<feature type="transmembrane region" description="Helical" evidence="10">
    <location>
        <begin position="260"/>
        <end position="277"/>
    </location>
</feature>
<keyword evidence="12" id="KW-1185">Reference proteome</keyword>
<dbReference type="RefSeq" id="WP_003934141.1">
    <property type="nucleotide sequence ID" value="NZ_AOEX01000006.1"/>
</dbReference>
<comment type="caution">
    <text evidence="11">The sequence shown here is derived from an EMBL/GenBank/DDBJ whole genome shotgun (WGS) entry which is preliminary data.</text>
</comment>
<organism evidence="11 12">
    <name type="scientific">Rhodococcus ruber BKS 20-38</name>
    <dbReference type="NCBI Taxonomy" id="1278076"/>
    <lineage>
        <taxon>Bacteria</taxon>
        <taxon>Bacillati</taxon>
        <taxon>Actinomycetota</taxon>
        <taxon>Actinomycetes</taxon>
        <taxon>Mycobacteriales</taxon>
        <taxon>Nocardiaceae</taxon>
        <taxon>Rhodococcus</taxon>
    </lineage>
</organism>
<evidence type="ECO:0000256" key="5">
    <source>
        <dbReference type="ARBA" id="ARBA00022989"/>
    </source>
</evidence>
<keyword evidence="6 10" id="KW-0472">Membrane</keyword>
<dbReference type="GO" id="GO:0016020">
    <property type="term" value="C:membrane"/>
    <property type="evidence" value="ECO:0007669"/>
    <property type="project" value="UniProtKB-SubCell"/>
</dbReference>
<comment type="similarity">
    <text evidence="7">Belongs to the MptA/B family.</text>
</comment>
<keyword evidence="5 10" id="KW-1133">Transmembrane helix</keyword>
<comment type="subcellular location">
    <subcellularLocation>
        <location evidence="1">Membrane</location>
        <topology evidence="1">Multi-pass membrane protein</topology>
    </subcellularLocation>
</comment>
<evidence type="ECO:0000256" key="7">
    <source>
        <dbReference type="ARBA" id="ARBA00043987"/>
    </source>
</evidence>
<feature type="transmembrane region" description="Helical" evidence="10">
    <location>
        <begin position="417"/>
        <end position="437"/>
    </location>
</feature>
<proteinExistence type="inferred from homology"/>
<feature type="transmembrane region" description="Helical" evidence="10">
    <location>
        <begin position="505"/>
        <end position="526"/>
    </location>
</feature>
<evidence type="ECO:0000256" key="2">
    <source>
        <dbReference type="ARBA" id="ARBA00022676"/>
    </source>
</evidence>
<dbReference type="InterPro" id="IPR049829">
    <property type="entry name" value="MptA/B-like"/>
</dbReference>
<feature type="transmembrane region" description="Helical" evidence="10">
    <location>
        <begin position="306"/>
        <end position="330"/>
    </location>
</feature>
<dbReference type="AlphaFoldDB" id="M3A4K9"/>
<feature type="transmembrane region" description="Helical" evidence="10">
    <location>
        <begin position="389"/>
        <end position="411"/>
    </location>
</feature>
<dbReference type="EMBL" id="AOEX01000006">
    <property type="protein sequence ID" value="EME67419.1"/>
    <property type="molecule type" value="Genomic_DNA"/>
</dbReference>
<dbReference type="NCBIfam" id="TIGR03459">
    <property type="entry name" value="crt_membr"/>
    <property type="match status" value="1"/>
</dbReference>
<sequence length="550" mass="58723">MSSPAPSDAAPQHPSGPQRPPESQRPPEGQRPPEVQRPPEAQPAGSKPARSRPGDFLRSPAGNAGLLGTLGAAFVTFGGFGAGSVRRQDPLLEELYLSWLRFGHGLLLSTILIWAGVLLMIAAWVRLGRSTLSGHVTLRELWTVLPMWVAPLLMAPPMFSRDAYSYLAQGAMLRDGFDPYLDGPVVNPGVLLDNVSNVWKTTTTPYGPVHLLLGAGITSLTGDDVVTGTWLLRLTMLPGLVLTAWAVPKLARRLGGNPSIALWLAVLNPLILIHLIGGVHNEMLMVGFMIAGIVLVLEGRHVGGIALVSVGAAVKASAGIALPFLVWIWMLHERDRARAQGREPASAIVLFGKTAGAGLLVFAAVFGAASALAGVGIGWLTALSGSSKIINWLSLPTIMAHAVTWFTPWQLGSILDVTRMLCAVALLVIMVVTWWRFRRTERDAVLGIVITLTAITVLSPAALPWYYSWPLAVAAGFTLSTTTLAVLVGLSTWLMLIFNPDGSIGMYNIAHVLLAVVASVIAAASLRTVDPLRLRARREPPVPAVHPDPR</sequence>
<evidence type="ECO:0000256" key="8">
    <source>
        <dbReference type="NCBIfam" id="TIGR03459"/>
    </source>
</evidence>
<accession>M3A4K9</accession>
<gene>
    <name evidence="11" type="ORF">G352_00292</name>
</gene>
<feature type="transmembrane region" description="Helical" evidence="10">
    <location>
        <begin position="102"/>
        <end position="125"/>
    </location>
</feature>
<feature type="transmembrane region" description="Helical" evidence="10">
    <location>
        <begin position="230"/>
        <end position="248"/>
    </location>
</feature>
<dbReference type="PATRIC" id="fig|1278076.4.peg.62"/>
<evidence type="ECO:0000256" key="1">
    <source>
        <dbReference type="ARBA" id="ARBA00004141"/>
    </source>
</evidence>
<evidence type="ECO:0000256" key="3">
    <source>
        <dbReference type="ARBA" id="ARBA00022679"/>
    </source>
</evidence>
<evidence type="ECO:0000313" key="12">
    <source>
        <dbReference type="Proteomes" id="UP000011731"/>
    </source>
</evidence>
<feature type="transmembrane region" description="Helical" evidence="10">
    <location>
        <begin position="283"/>
        <end position="299"/>
    </location>
</feature>
<feature type="transmembrane region" description="Helical" evidence="10">
    <location>
        <begin position="473"/>
        <end position="498"/>
    </location>
</feature>
<evidence type="ECO:0000256" key="9">
    <source>
        <dbReference type="SAM" id="MobiDB-lite"/>
    </source>
</evidence>
<keyword evidence="3 11" id="KW-0808">Transferase</keyword>
<keyword evidence="4 10" id="KW-0812">Transmembrane</keyword>
<dbReference type="Proteomes" id="UP000011731">
    <property type="component" value="Unassembled WGS sequence"/>
</dbReference>
<dbReference type="InterPro" id="IPR017822">
    <property type="entry name" value="MptA-like"/>
</dbReference>
<reference evidence="11 12" key="1">
    <citation type="journal article" date="2013" name="Genome Announc.">
        <title>Draft Genome Sequence of Rhodococcus ruber Strain BKS 20-38.</title>
        <authorList>
            <person name="Bala M."/>
            <person name="Kumar S."/>
            <person name="Raghava G.P."/>
            <person name="Mayilraj S."/>
        </authorList>
    </citation>
    <scope>NUCLEOTIDE SEQUENCE [LARGE SCALE GENOMIC DNA]</scope>
    <source>
        <strain evidence="11 12">BKS 20-38</strain>
    </source>
</reference>
<evidence type="ECO:0000256" key="10">
    <source>
        <dbReference type="SAM" id="Phobius"/>
    </source>
</evidence>
<protein>
    <recommendedName>
        <fullName evidence="8">Alpha-(1-&gt;6)-mannopyranosyltransferase A</fullName>
    </recommendedName>
</protein>
<evidence type="ECO:0000256" key="6">
    <source>
        <dbReference type="ARBA" id="ARBA00023136"/>
    </source>
</evidence>
<dbReference type="NCBIfam" id="NF038066">
    <property type="entry name" value="MptB"/>
    <property type="match status" value="1"/>
</dbReference>
<evidence type="ECO:0000256" key="4">
    <source>
        <dbReference type="ARBA" id="ARBA00022692"/>
    </source>
</evidence>
<feature type="transmembrane region" description="Helical" evidence="10">
    <location>
        <begin position="359"/>
        <end position="382"/>
    </location>
</feature>
<name>M3A4K9_9NOCA</name>
<dbReference type="GO" id="GO:0016757">
    <property type="term" value="F:glycosyltransferase activity"/>
    <property type="evidence" value="ECO:0007669"/>
    <property type="project" value="UniProtKB-KW"/>
</dbReference>